<reference evidence="7" key="1">
    <citation type="submission" date="2021-10" db="EMBL/GenBank/DDBJ databases">
        <title>De novo Genome Assembly of Clathrus columnatus (Basidiomycota, Fungi) Using Illumina and Nanopore Sequence Data.</title>
        <authorList>
            <person name="Ogiso-Tanaka E."/>
            <person name="Itagaki H."/>
            <person name="Hosoya T."/>
            <person name="Hosaka K."/>
        </authorList>
    </citation>
    <scope>NUCLEOTIDE SEQUENCE</scope>
    <source>
        <strain evidence="7">MO-923</strain>
    </source>
</reference>
<keyword evidence="8" id="KW-1185">Reference proteome</keyword>
<dbReference type="AlphaFoldDB" id="A0AAV5AGV6"/>
<dbReference type="InterPro" id="IPR036291">
    <property type="entry name" value="NAD(P)-bd_dom_sf"/>
</dbReference>
<dbReference type="SUPFAM" id="SSF51735">
    <property type="entry name" value="NAD(P)-binding Rossmann-fold domains"/>
    <property type="match status" value="1"/>
</dbReference>
<dbReference type="Pfam" id="PF06687">
    <property type="entry name" value="SUR7"/>
    <property type="match status" value="1"/>
</dbReference>
<organism evidence="7 8">
    <name type="scientific">Clathrus columnatus</name>
    <dbReference type="NCBI Taxonomy" id="1419009"/>
    <lineage>
        <taxon>Eukaryota</taxon>
        <taxon>Fungi</taxon>
        <taxon>Dikarya</taxon>
        <taxon>Basidiomycota</taxon>
        <taxon>Agaricomycotina</taxon>
        <taxon>Agaricomycetes</taxon>
        <taxon>Phallomycetidae</taxon>
        <taxon>Phallales</taxon>
        <taxon>Clathraceae</taxon>
        <taxon>Clathrus</taxon>
    </lineage>
</organism>
<dbReference type="GO" id="GO:0035838">
    <property type="term" value="C:growing cell tip"/>
    <property type="evidence" value="ECO:0007669"/>
    <property type="project" value="TreeGrafter"/>
</dbReference>
<evidence type="ECO:0000256" key="1">
    <source>
        <dbReference type="ARBA" id="ARBA00004141"/>
    </source>
</evidence>
<evidence type="ECO:0000256" key="5">
    <source>
        <dbReference type="SAM" id="Phobius"/>
    </source>
</evidence>
<feature type="transmembrane region" description="Helical" evidence="5">
    <location>
        <begin position="443"/>
        <end position="469"/>
    </location>
</feature>
<feature type="domain" description="Thioester reductase (TE)" evidence="6">
    <location>
        <begin position="39"/>
        <end position="292"/>
    </location>
</feature>
<feature type="transmembrane region" description="Helical" evidence="5">
    <location>
        <begin position="549"/>
        <end position="572"/>
    </location>
</feature>
<keyword evidence="3 5" id="KW-1133">Transmembrane helix</keyword>
<dbReference type="EMBL" id="BPWL01000009">
    <property type="protein sequence ID" value="GJJ13590.1"/>
    <property type="molecule type" value="Genomic_DNA"/>
</dbReference>
<evidence type="ECO:0000256" key="4">
    <source>
        <dbReference type="ARBA" id="ARBA00023136"/>
    </source>
</evidence>
<evidence type="ECO:0000256" key="2">
    <source>
        <dbReference type="ARBA" id="ARBA00022692"/>
    </source>
</evidence>
<evidence type="ECO:0000313" key="8">
    <source>
        <dbReference type="Proteomes" id="UP001050691"/>
    </source>
</evidence>
<dbReference type="Pfam" id="PF07993">
    <property type="entry name" value="NAD_binding_4"/>
    <property type="match status" value="1"/>
</dbReference>
<accession>A0AAV5AGV6</accession>
<dbReference type="PANTHER" id="PTHR28013">
    <property type="entry name" value="PROTEIN DCV1-RELATED"/>
    <property type="match status" value="1"/>
</dbReference>
<dbReference type="GO" id="GO:0005886">
    <property type="term" value="C:plasma membrane"/>
    <property type="evidence" value="ECO:0007669"/>
    <property type="project" value="InterPro"/>
</dbReference>
<name>A0AAV5AGV6_9AGAM</name>
<dbReference type="InterPro" id="IPR051380">
    <property type="entry name" value="pH-response_reg_palI/RIM9"/>
</dbReference>
<evidence type="ECO:0000256" key="3">
    <source>
        <dbReference type="ARBA" id="ARBA00022989"/>
    </source>
</evidence>
<dbReference type="InterPro" id="IPR009571">
    <property type="entry name" value="SUR7/Rim9-like_fungi"/>
</dbReference>
<comment type="subcellular location">
    <subcellularLocation>
        <location evidence="1">Membrane</location>
        <topology evidence="1">Multi-pass membrane protein</topology>
    </subcellularLocation>
</comment>
<evidence type="ECO:0000259" key="6">
    <source>
        <dbReference type="Pfam" id="PF07993"/>
    </source>
</evidence>
<dbReference type="Gene3D" id="3.40.50.720">
    <property type="entry name" value="NAD(P)-binding Rossmann-like Domain"/>
    <property type="match status" value="1"/>
</dbReference>
<evidence type="ECO:0000313" key="7">
    <source>
        <dbReference type="EMBL" id="GJJ13590.1"/>
    </source>
</evidence>
<protein>
    <submittedName>
        <fullName evidence="7">Secondary metabolism biosyntheticenzyme</fullName>
    </submittedName>
</protein>
<sequence>MANELHRRMADMIQRYSTNFIPHISDSRYLDSDYYNVALTGSTGNVGCIMLQILLQDPKVGTVYVLNRRNGLPAKERVTQAFQEKGLDSTILDTSPTRLLYLEIDFSKKHLGLNDAEYTNLRNNVTHIIHSAWELRFNVDLEYFEPMHIAGVRNLIDLALSSPHRRCPRLVFLSSLAAAIEYRGPSDVPVIGKTIGQILVPERPIDDFSMVIQDQGYGQSKYVCERMIVNAIQFGLRATVCRVGQLCGMSTNGQWSKHEYSTILLRAILTMRICPNDMPSFRWLPCDIAASALLKQTFADFEDLQYFSVESPYPTPWSHVCEALETLPVQPLYFVPYTTLLEALKTNSKSPVTSLLMFYKQRIENFKTSAALGWNRSIEVAPELAGNGCLTAENFRSYIRYQQKQLATTTESLGDAAMGGVIPSSAFQYQLYNDMASPAAPGLFFAFAAMVLLIFVSVSVPTWNAIYFLRVFTEGHDIRFGIFGFTGSGRSVGYTFDPSIVGLSNTNLNNTVIRGLTSALILHPIGAALAALAVLFGLCGAAYSRVGTIFMTLTTTIAALVTLVAFIIDMVLWGIARERIRHDGPAGTTATLGNANWLTLAARNRNAGYY</sequence>
<dbReference type="Proteomes" id="UP001050691">
    <property type="component" value="Unassembled WGS sequence"/>
</dbReference>
<feature type="transmembrane region" description="Helical" evidence="5">
    <location>
        <begin position="520"/>
        <end position="543"/>
    </location>
</feature>
<comment type="caution">
    <text evidence="7">The sequence shown here is derived from an EMBL/GenBank/DDBJ whole genome shotgun (WGS) entry which is preliminary data.</text>
</comment>
<proteinExistence type="predicted"/>
<dbReference type="GO" id="GO:0032153">
    <property type="term" value="C:cell division site"/>
    <property type="evidence" value="ECO:0007669"/>
    <property type="project" value="TreeGrafter"/>
</dbReference>
<dbReference type="InterPro" id="IPR013120">
    <property type="entry name" value="FAR_NAD-bd"/>
</dbReference>
<gene>
    <name evidence="7" type="ORF">Clacol_007846</name>
</gene>
<keyword evidence="4 5" id="KW-0472">Membrane</keyword>
<dbReference type="PANTHER" id="PTHR28013:SF3">
    <property type="entry name" value="PROTEIN DCV1-RELATED"/>
    <property type="match status" value="1"/>
</dbReference>
<keyword evidence="2 5" id="KW-0812">Transmembrane</keyword>